<keyword evidence="3" id="KW-1185">Reference proteome</keyword>
<protein>
    <submittedName>
        <fullName evidence="2">UrcA family protein</fullName>
    </submittedName>
</protein>
<feature type="chain" id="PRO_5047417957" evidence="1">
    <location>
        <begin position="22"/>
        <end position="100"/>
    </location>
</feature>
<dbReference type="RefSeq" id="WP_346785426.1">
    <property type="nucleotide sequence ID" value="NZ_JBDLBR010000004.1"/>
</dbReference>
<gene>
    <name evidence="2" type="ORF">ABDJ38_12380</name>
</gene>
<name>A0ABV0CZ88_9SPHN</name>
<keyword evidence="1" id="KW-0732">Signal</keyword>
<reference evidence="2 3" key="1">
    <citation type="submission" date="2024-05" db="EMBL/GenBank/DDBJ databases">
        <authorList>
            <person name="Park S."/>
        </authorList>
    </citation>
    <scope>NUCLEOTIDE SEQUENCE [LARGE SCALE GENOMIC DNA]</scope>
    <source>
        <strain evidence="2 3">DGU5</strain>
    </source>
</reference>
<evidence type="ECO:0000256" key="1">
    <source>
        <dbReference type="SAM" id="SignalP"/>
    </source>
</evidence>
<comment type="caution">
    <text evidence="2">The sequence shown here is derived from an EMBL/GenBank/DDBJ whole genome shotgun (WGS) entry which is preliminary data.</text>
</comment>
<dbReference type="EMBL" id="JBDLBR010000004">
    <property type="protein sequence ID" value="MEN7537970.1"/>
    <property type="molecule type" value="Genomic_DNA"/>
</dbReference>
<organism evidence="2 3">
    <name type="scientific">Aurantiacibacter flavus</name>
    <dbReference type="NCBI Taxonomy" id="3145232"/>
    <lineage>
        <taxon>Bacteria</taxon>
        <taxon>Pseudomonadati</taxon>
        <taxon>Pseudomonadota</taxon>
        <taxon>Alphaproteobacteria</taxon>
        <taxon>Sphingomonadales</taxon>
        <taxon>Erythrobacteraceae</taxon>
        <taxon>Aurantiacibacter</taxon>
    </lineage>
</organism>
<dbReference type="NCBIfam" id="TIGR04433">
    <property type="entry name" value="UrcA_uranyl"/>
    <property type="match status" value="1"/>
</dbReference>
<evidence type="ECO:0000313" key="2">
    <source>
        <dbReference type="EMBL" id="MEN7537970.1"/>
    </source>
</evidence>
<dbReference type="Proteomes" id="UP001484535">
    <property type="component" value="Unassembled WGS sequence"/>
</dbReference>
<sequence length="100" mass="10949">MKKLTTLALLSTLALAPAAQAQSAFVMVIGERSYEQSRPDRAPLTDEQRIEIAAEQACEKPFIRDLKGQRLYAECLTEARAQAVAQLAANTTEGTQLSLR</sequence>
<accession>A0ABV0CZ88</accession>
<evidence type="ECO:0000313" key="3">
    <source>
        <dbReference type="Proteomes" id="UP001484535"/>
    </source>
</evidence>
<feature type="signal peptide" evidence="1">
    <location>
        <begin position="1"/>
        <end position="21"/>
    </location>
</feature>
<proteinExistence type="predicted"/>
<dbReference type="InterPro" id="IPR030972">
    <property type="entry name" value="UrcA_uranyl"/>
</dbReference>